<dbReference type="AlphaFoldDB" id="X1N7P5"/>
<proteinExistence type="predicted"/>
<feature type="non-terminal residue" evidence="1">
    <location>
        <position position="1"/>
    </location>
</feature>
<name>X1N7P5_9ZZZZ</name>
<dbReference type="EMBL" id="BARV01014763">
    <property type="protein sequence ID" value="GAI22885.1"/>
    <property type="molecule type" value="Genomic_DNA"/>
</dbReference>
<reference evidence="1" key="1">
    <citation type="journal article" date="2014" name="Front. Microbiol.">
        <title>High frequency of phylogenetically diverse reductive dehalogenase-homologous genes in deep subseafloor sedimentary metagenomes.</title>
        <authorList>
            <person name="Kawai M."/>
            <person name="Futagami T."/>
            <person name="Toyoda A."/>
            <person name="Takaki Y."/>
            <person name="Nishi S."/>
            <person name="Hori S."/>
            <person name="Arai W."/>
            <person name="Tsubouchi T."/>
            <person name="Morono Y."/>
            <person name="Uchiyama I."/>
            <person name="Ito T."/>
            <person name="Fujiyama A."/>
            <person name="Inagaki F."/>
            <person name="Takami H."/>
        </authorList>
    </citation>
    <scope>NUCLEOTIDE SEQUENCE</scope>
    <source>
        <strain evidence="1">Expedition CK06-06</strain>
    </source>
</reference>
<sequence>VEVLSKQANSLVGKIAQTGILELREFKKRRERLQKLYDSLLLAITAQGADISEKLSRVRKGKKTVEAYRSNI</sequence>
<gene>
    <name evidence="1" type="ORF">S06H3_25624</name>
</gene>
<organism evidence="1">
    <name type="scientific">marine sediment metagenome</name>
    <dbReference type="NCBI Taxonomy" id="412755"/>
    <lineage>
        <taxon>unclassified sequences</taxon>
        <taxon>metagenomes</taxon>
        <taxon>ecological metagenomes</taxon>
    </lineage>
</organism>
<comment type="caution">
    <text evidence="1">The sequence shown here is derived from an EMBL/GenBank/DDBJ whole genome shotgun (WGS) entry which is preliminary data.</text>
</comment>
<protein>
    <submittedName>
        <fullName evidence="1">Uncharacterized protein</fullName>
    </submittedName>
</protein>
<accession>X1N7P5</accession>
<evidence type="ECO:0000313" key="1">
    <source>
        <dbReference type="EMBL" id="GAI22885.1"/>
    </source>
</evidence>